<sequence>MAEFIHVTEESLRAAMRDPRYWRSGHPEREEYNRWVTEGWRAVVNEGQGKGGVVQVRAYTRTRNGKTEQVGHIPGLIRPAVMTTKLRPRERQRLREAMRMLFR</sequence>
<accession>A0ABZ0PMC2</accession>
<gene>
    <name evidence="1" type="ORF">R9Z33_05760</name>
</gene>
<dbReference type="RefSeq" id="WP_318650348.1">
    <property type="nucleotide sequence ID" value="NZ_CP137852.1"/>
</dbReference>
<evidence type="ECO:0000313" key="1">
    <source>
        <dbReference type="EMBL" id="WPB86376.1"/>
    </source>
</evidence>
<keyword evidence="2" id="KW-1185">Reference proteome</keyword>
<dbReference type="Proteomes" id="UP001305521">
    <property type="component" value="Chromosome"/>
</dbReference>
<name>A0ABZ0PMC2_9PROT</name>
<evidence type="ECO:0000313" key="2">
    <source>
        <dbReference type="Proteomes" id="UP001305521"/>
    </source>
</evidence>
<protein>
    <submittedName>
        <fullName evidence="1">Uncharacterized protein</fullName>
    </submittedName>
</protein>
<proteinExistence type="predicted"/>
<organism evidence="1 2">
    <name type="scientific">Sediminicoccus rosea</name>
    <dbReference type="NCBI Taxonomy" id="1225128"/>
    <lineage>
        <taxon>Bacteria</taxon>
        <taxon>Pseudomonadati</taxon>
        <taxon>Pseudomonadota</taxon>
        <taxon>Alphaproteobacteria</taxon>
        <taxon>Acetobacterales</taxon>
        <taxon>Roseomonadaceae</taxon>
        <taxon>Sediminicoccus</taxon>
    </lineage>
</organism>
<reference evidence="1 2" key="1">
    <citation type="submission" date="2023-11" db="EMBL/GenBank/DDBJ databases">
        <title>Arctic aerobic anoxygenic photoheterotroph Sediminicoccus rosea KRV36 adapts its photosynthesis to long days of polar summer.</title>
        <authorList>
            <person name="Tomasch J."/>
            <person name="Kopejtka K."/>
            <person name="Bily T."/>
            <person name="Gardiner A.T."/>
            <person name="Gardian Z."/>
            <person name="Shivaramu S."/>
            <person name="Koblizek M."/>
            <person name="Engelhardt F."/>
            <person name="Kaftan D."/>
        </authorList>
    </citation>
    <scope>NUCLEOTIDE SEQUENCE [LARGE SCALE GENOMIC DNA]</scope>
    <source>
        <strain evidence="1 2">R-30</strain>
    </source>
</reference>
<dbReference type="EMBL" id="CP137852">
    <property type="protein sequence ID" value="WPB86376.1"/>
    <property type="molecule type" value="Genomic_DNA"/>
</dbReference>